<evidence type="ECO:0000256" key="2">
    <source>
        <dbReference type="ARBA" id="ARBA00004496"/>
    </source>
</evidence>
<comment type="subcellular location">
    <subcellularLocation>
        <location evidence="2">Cytoplasm</location>
    </subcellularLocation>
    <subcellularLocation>
        <location evidence="1">Nucleus</location>
    </subcellularLocation>
</comment>
<evidence type="ECO:0000256" key="4">
    <source>
        <dbReference type="ARBA" id="ARBA00022490"/>
    </source>
</evidence>
<dbReference type="AlphaFoldDB" id="A0AAV9SKT1"/>
<dbReference type="GO" id="GO:0005634">
    <property type="term" value="C:nucleus"/>
    <property type="evidence" value="ECO:0007669"/>
    <property type="project" value="UniProtKB-SubCell"/>
</dbReference>
<dbReference type="SUPFAM" id="SSF54236">
    <property type="entry name" value="Ubiquitin-like"/>
    <property type="match status" value="1"/>
</dbReference>
<evidence type="ECO:0000256" key="6">
    <source>
        <dbReference type="ARBA" id="ARBA00022737"/>
    </source>
</evidence>
<keyword evidence="10" id="KW-1185">Reference proteome</keyword>
<organism evidence="9 10">
    <name type="scientific">Crenichthys baileyi</name>
    <name type="common">White River springfish</name>
    <dbReference type="NCBI Taxonomy" id="28760"/>
    <lineage>
        <taxon>Eukaryota</taxon>
        <taxon>Metazoa</taxon>
        <taxon>Chordata</taxon>
        <taxon>Craniata</taxon>
        <taxon>Vertebrata</taxon>
        <taxon>Euteleostomi</taxon>
        <taxon>Actinopterygii</taxon>
        <taxon>Neopterygii</taxon>
        <taxon>Teleostei</taxon>
        <taxon>Neoteleostei</taxon>
        <taxon>Acanthomorphata</taxon>
        <taxon>Ovalentaria</taxon>
        <taxon>Atherinomorphae</taxon>
        <taxon>Cyprinodontiformes</taxon>
        <taxon>Goodeidae</taxon>
        <taxon>Crenichthys</taxon>
    </lineage>
</organism>
<keyword evidence="4" id="KW-0963">Cytoplasm</keyword>
<comment type="similarity">
    <text evidence="3">Belongs to the ubiquitin family.</text>
</comment>
<evidence type="ECO:0000256" key="7">
    <source>
        <dbReference type="ARBA" id="ARBA00022843"/>
    </source>
</evidence>
<keyword evidence="8" id="KW-0539">Nucleus</keyword>
<dbReference type="InterPro" id="IPR029071">
    <property type="entry name" value="Ubiquitin-like_domsf"/>
</dbReference>
<evidence type="ECO:0000256" key="8">
    <source>
        <dbReference type="ARBA" id="ARBA00023242"/>
    </source>
</evidence>
<dbReference type="FunFam" id="3.10.20.90:FF:000469">
    <property type="entry name" value="Polyubiquitin-C"/>
    <property type="match status" value="1"/>
</dbReference>
<dbReference type="PANTHER" id="PTHR10666">
    <property type="entry name" value="UBIQUITIN"/>
    <property type="match status" value="1"/>
</dbReference>
<accession>A0AAV9SKT1</accession>
<keyword evidence="5" id="KW-1017">Isopeptide bond</keyword>
<evidence type="ECO:0000313" key="10">
    <source>
        <dbReference type="Proteomes" id="UP001311232"/>
    </source>
</evidence>
<dbReference type="GO" id="GO:0005737">
    <property type="term" value="C:cytoplasm"/>
    <property type="evidence" value="ECO:0007669"/>
    <property type="project" value="UniProtKB-SubCell"/>
</dbReference>
<comment type="caution">
    <text evidence="9">The sequence shown here is derived from an EMBL/GenBank/DDBJ whole genome shotgun (WGS) entry which is preliminary data.</text>
</comment>
<sequence>MQIFAKSLTGKTISTLEVKPSDTIENEKAKIQDKEATVGAWHRHLHATKEAAARFHTSPLDGIVSNISYDL</sequence>
<keyword evidence="6" id="KW-0677">Repeat</keyword>
<name>A0AAV9SKT1_9TELE</name>
<protein>
    <submittedName>
        <fullName evidence="9">Uncharacterized protein</fullName>
    </submittedName>
</protein>
<reference evidence="9 10" key="1">
    <citation type="submission" date="2021-06" db="EMBL/GenBank/DDBJ databases">
        <authorList>
            <person name="Palmer J.M."/>
        </authorList>
    </citation>
    <scope>NUCLEOTIDE SEQUENCE [LARGE SCALE GENOMIC DNA]</scope>
    <source>
        <strain evidence="9 10">MEX-2019</strain>
        <tissue evidence="9">Muscle</tissue>
    </source>
</reference>
<dbReference type="EMBL" id="JAHHUM010000290">
    <property type="protein sequence ID" value="KAK5621949.1"/>
    <property type="molecule type" value="Genomic_DNA"/>
</dbReference>
<dbReference type="Gene3D" id="3.10.20.90">
    <property type="entry name" value="Phosphatidylinositol 3-kinase Catalytic Subunit, Chain A, domain 1"/>
    <property type="match status" value="1"/>
</dbReference>
<proteinExistence type="inferred from homology"/>
<dbReference type="Proteomes" id="UP001311232">
    <property type="component" value="Unassembled WGS sequence"/>
</dbReference>
<keyword evidence="7" id="KW-0832">Ubl conjugation</keyword>
<dbReference type="InterPro" id="IPR050158">
    <property type="entry name" value="Ubiquitin_ubiquitin-like"/>
</dbReference>
<gene>
    <name evidence="9" type="ORF">CRENBAI_009207</name>
</gene>
<evidence type="ECO:0000256" key="1">
    <source>
        <dbReference type="ARBA" id="ARBA00004123"/>
    </source>
</evidence>
<evidence type="ECO:0000256" key="5">
    <source>
        <dbReference type="ARBA" id="ARBA00022499"/>
    </source>
</evidence>
<evidence type="ECO:0000313" key="9">
    <source>
        <dbReference type="EMBL" id="KAK5621949.1"/>
    </source>
</evidence>
<evidence type="ECO:0000256" key="3">
    <source>
        <dbReference type="ARBA" id="ARBA00008430"/>
    </source>
</evidence>